<sequence length="70" mass="7521">MLKKLTNLEASELDARLAIVIVVATLTAIPLIDGDPFATWMLLPLALCACAAAFIINARRGKESPPVDWS</sequence>
<keyword evidence="1" id="KW-1133">Transmembrane helix</keyword>
<keyword evidence="3" id="KW-1185">Reference proteome</keyword>
<dbReference type="Proteomes" id="UP000320791">
    <property type="component" value="Unassembled WGS sequence"/>
</dbReference>
<gene>
    <name evidence="2" type="ORF">FRX94_08300</name>
</gene>
<dbReference type="OrthoDB" id="9890285at2"/>
<dbReference type="RefSeq" id="WP_146324665.1">
    <property type="nucleotide sequence ID" value="NZ_BAABLR010000008.1"/>
</dbReference>
<evidence type="ECO:0000313" key="3">
    <source>
        <dbReference type="Proteomes" id="UP000320791"/>
    </source>
</evidence>
<protein>
    <submittedName>
        <fullName evidence="2">Uncharacterized protein</fullName>
    </submittedName>
</protein>
<feature type="transmembrane region" description="Helical" evidence="1">
    <location>
        <begin position="38"/>
        <end position="56"/>
    </location>
</feature>
<comment type="caution">
    <text evidence="2">The sequence shown here is derived from an EMBL/GenBank/DDBJ whole genome shotgun (WGS) entry which is preliminary data.</text>
</comment>
<dbReference type="EMBL" id="VOHM01000017">
    <property type="protein sequence ID" value="TWT24458.1"/>
    <property type="molecule type" value="Genomic_DNA"/>
</dbReference>
<evidence type="ECO:0000256" key="1">
    <source>
        <dbReference type="SAM" id="Phobius"/>
    </source>
</evidence>
<keyword evidence="1" id="KW-0472">Membrane</keyword>
<reference evidence="2 3" key="1">
    <citation type="submission" date="2019-08" db="EMBL/GenBank/DDBJ databases">
        <authorList>
            <person name="Lei W."/>
        </authorList>
    </citation>
    <scope>NUCLEOTIDE SEQUENCE [LARGE SCALE GENOMIC DNA]</scope>
    <source>
        <strain evidence="2 3">CCUG 58627</strain>
    </source>
</reference>
<organism evidence="2 3">
    <name type="scientific">Corynebacterium canis</name>
    <dbReference type="NCBI Taxonomy" id="679663"/>
    <lineage>
        <taxon>Bacteria</taxon>
        <taxon>Bacillati</taxon>
        <taxon>Actinomycetota</taxon>
        <taxon>Actinomycetes</taxon>
        <taxon>Mycobacteriales</taxon>
        <taxon>Corynebacteriaceae</taxon>
        <taxon>Corynebacterium</taxon>
    </lineage>
</organism>
<accession>A0A5C5UEP6</accession>
<name>A0A5C5UEP6_9CORY</name>
<feature type="transmembrane region" description="Helical" evidence="1">
    <location>
        <begin position="13"/>
        <end position="32"/>
    </location>
</feature>
<keyword evidence="1" id="KW-0812">Transmembrane</keyword>
<dbReference type="AlphaFoldDB" id="A0A5C5UEP6"/>
<evidence type="ECO:0000313" key="2">
    <source>
        <dbReference type="EMBL" id="TWT24458.1"/>
    </source>
</evidence>
<proteinExistence type="predicted"/>